<feature type="compositionally biased region" description="Acidic residues" evidence="1">
    <location>
        <begin position="469"/>
        <end position="484"/>
    </location>
</feature>
<gene>
    <name evidence="3" type="ORF">CSSPJE1EN2_LOCUS8367</name>
</gene>
<feature type="compositionally biased region" description="Basic residues" evidence="1">
    <location>
        <begin position="1"/>
        <end position="18"/>
    </location>
</feature>
<evidence type="ECO:0000313" key="4">
    <source>
        <dbReference type="Proteomes" id="UP001497522"/>
    </source>
</evidence>
<feature type="domain" description="Proteasomal ATPase second OB" evidence="2">
    <location>
        <begin position="95"/>
        <end position="141"/>
    </location>
</feature>
<evidence type="ECO:0000259" key="2">
    <source>
        <dbReference type="Pfam" id="PF16450"/>
    </source>
</evidence>
<organism evidence="3 4">
    <name type="scientific">Sphagnum jensenii</name>
    <dbReference type="NCBI Taxonomy" id="128206"/>
    <lineage>
        <taxon>Eukaryota</taxon>
        <taxon>Viridiplantae</taxon>
        <taxon>Streptophyta</taxon>
        <taxon>Embryophyta</taxon>
        <taxon>Bryophyta</taxon>
        <taxon>Sphagnophytina</taxon>
        <taxon>Sphagnopsida</taxon>
        <taxon>Sphagnales</taxon>
        <taxon>Sphagnaceae</taxon>
        <taxon>Sphagnum</taxon>
    </lineage>
</organism>
<feature type="compositionally biased region" description="Basic and acidic residues" evidence="1">
    <location>
        <begin position="288"/>
        <end position="303"/>
    </location>
</feature>
<accession>A0ABP1AS06</accession>
<feature type="region of interest" description="Disordered" evidence="1">
    <location>
        <begin position="220"/>
        <end position="240"/>
    </location>
</feature>
<feature type="region of interest" description="Disordered" evidence="1">
    <location>
        <begin position="508"/>
        <end position="536"/>
    </location>
</feature>
<keyword evidence="4" id="KW-1185">Reference proteome</keyword>
<reference evidence="3" key="1">
    <citation type="submission" date="2024-03" db="EMBL/GenBank/DDBJ databases">
        <authorList>
            <consortium name="ELIXIR-Norway"/>
            <consortium name="Elixir Norway"/>
        </authorList>
    </citation>
    <scope>NUCLEOTIDE SEQUENCE</scope>
</reference>
<dbReference type="InterPro" id="IPR012340">
    <property type="entry name" value="NA-bd_OB-fold"/>
</dbReference>
<feature type="region of interest" description="Disordered" evidence="1">
    <location>
        <begin position="424"/>
        <end position="446"/>
    </location>
</feature>
<proteinExistence type="predicted"/>
<sequence length="612" mass="68324">MLTIRRRRSTSLRHRRPASARSSGSRRDPKQPLACPCFTPATKCKLRLLKLDRVKDYLLMEEEFVAGQERLKLQEDKNEEDRSKVDDLRGSPIGVGNLEEIIDENHAIVSSSVGPEYYVNVLSFVDKDQLEPGCAILMHNKRWEPKTTEDPMLHREKGRAMGLKNQVENGKTQQEGVGKTNNNGLHTAEQALVRTSIIPGFTEEADLVYYGKKRGGEFNEQSKEKSELENGFQENSSSGSKCVEWTDIPIKTIPIMKTNVSLATEPAIKTGNGGSDVVVREGKHLQDVASDKEWYQTASERDLTSQASSEQESVSQVAVAGLVQSEGKRRLGQQWTQGEKHAQNDHSKKTAVIEGPVEGELPKLPPVRLRSNDPKTPESGAGVGFAFGNRSNLDTAPFEMLPLPVEPAVFGLGSYLDVPVGQDISSSGSRRLSASARPSGSHGIVEDTSELLSGFATVGDGQSESAVDYPDDYWDSDTYEDDDDPGYHRQPIEDEEWFLAHEIDYPSEDERAHPSVEKLQRIDHEKDSEKDDDDNHSCIKEEQSFFSGEEYYRGKRGDEWQESERDLDGLHTDDLFGHVEGGELRTLQGQVQSWAYVGMSGRYVIYWKLGAF</sequence>
<evidence type="ECO:0000256" key="1">
    <source>
        <dbReference type="SAM" id="MobiDB-lite"/>
    </source>
</evidence>
<feature type="compositionally biased region" description="Low complexity" evidence="1">
    <location>
        <begin position="305"/>
        <end position="314"/>
    </location>
</feature>
<dbReference type="Gene3D" id="2.40.50.140">
    <property type="entry name" value="Nucleic acid-binding proteins"/>
    <property type="match status" value="1"/>
</dbReference>
<dbReference type="Pfam" id="PF16450">
    <property type="entry name" value="Prot_ATP_ID_OB_C"/>
    <property type="match status" value="1"/>
</dbReference>
<feature type="region of interest" description="Disordered" evidence="1">
    <location>
        <begin position="329"/>
        <end position="381"/>
    </location>
</feature>
<feature type="region of interest" description="Disordered" evidence="1">
    <location>
        <begin position="288"/>
        <end position="314"/>
    </location>
</feature>
<name>A0ABP1AS06_9BRYO</name>
<evidence type="ECO:0000313" key="3">
    <source>
        <dbReference type="EMBL" id="CAK9865372.1"/>
    </source>
</evidence>
<feature type="compositionally biased region" description="Low complexity" evidence="1">
    <location>
        <begin position="425"/>
        <end position="441"/>
    </location>
</feature>
<dbReference type="Proteomes" id="UP001497522">
    <property type="component" value="Chromosome 15"/>
</dbReference>
<dbReference type="EMBL" id="OZ023716">
    <property type="protein sequence ID" value="CAK9865372.1"/>
    <property type="molecule type" value="Genomic_DNA"/>
</dbReference>
<dbReference type="InterPro" id="IPR032501">
    <property type="entry name" value="Prot_ATP_ID_OB_2nd"/>
</dbReference>
<feature type="region of interest" description="Disordered" evidence="1">
    <location>
        <begin position="1"/>
        <end position="32"/>
    </location>
</feature>
<protein>
    <recommendedName>
        <fullName evidence="2">Proteasomal ATPase second OB domain-containing protein</fullName>
    </recommendedName>
</protein>
<feature type="compositionally biased region" description="Basic and acidic residues" evidence="1">
    <location>
        <begin position="338"/>
        <end position="348"/>
    </location>
</feature>
<feature type="region of interest" description="Disordered" evidence="1">
    <location>
        <begin position="458"/>
        <end position="489"/>
    </location>
</feature>